<name>A0A0K2V2B7_LEPSM</name>
<protein>
    <submittedName>
        <fullName evidence="1">Uncharacterized protein</fullName>
    </submittedName>
</protein>
<dbReference type="InterPro" id="IPR036397">
    <property type="entry name" value="RNaseH_sf"/>
</dbReference>
<accession>A0A0K2V2B7</accession>
<organism evidence="1">
    <name type="scientific">Lepeophtheirus salmonis</name>
    <name type="common">Salmon louse</name>
    <name type="synonym">Caligus salmonis</name>
    <dbReference type="NCBI Taxonomy" id="72036"/>
    <lineage>
        <taxon>Eukaryota</taxon>
        <taxon>Metazoa</taxon>
        <taxon>Ecdysozoa</taxon>
        <taxon>Arthropoda</taxon>
        <taxon>Crustacea</taxon>
        <taxon>Multicrustacea</taxon>
        <taxon>Hexanauplia</taxon>
        <taxon>Copepoda</taxon>
        <taxon>Siphonostomatoida</taxon>
        <taxon>Caligidae</taxon>
        <taxon>Lepeophtheirus</taxon>
    </lineage>
</organism>
<sequence length="43" mass="4831">MATFWPSSSLDLNPLDFAVWCVFDGKANKTYHPNVEALKAMIT</sequence>
<dbReference type="EMBL" id="HACA01027317">
    <property type="protein sequence ID" value="CDW44678.1"/>
    <property type="molecule type" value="Transcribed_RNA"/>
</dbReference>
<dbReference type="GO" id="GO:0003676">
    <property type="term" value="F:nucleic acid binding"/>
    <property type="evidence" value="ECO:0007669"/>
    <property type="project" value="InterPro"/>
</dbReference>
<proteinExistence type="predicted"/>
<dbReference type="AlphaFoldDB" id="A0A0K2V2B7"/>
<dbReference type="Gene3D" id="3.30.420.10">
    <property type="entry name" value="Ribonuclease H-like superfamily/Ribonuclease H"/>
    <property type="match status" value="1"/>
</dbReference>
<reference evidence="1" key="1">
    <citation type="submission" date="2014-05" db="EMBL/GenBank/DDBJ databases">
        <authorList>
            <person name="Chronopoulou M."/>
        </authorList>
    </citation>
    <scope>NUCLEOTIDE SEQUENCE</scope>
    <source>
        <tissue evidence="1">Whole organism</tissue>
    </source>
</reference>
<evidence type="ECO:0000313" key="1">
    <source>
        <dbReference type="EMBL" id="CDW44678.1"/>
    </source>
</evidence>